<proteinExistence type="predicted"/>
<organism evidence="2 3">
    <name type="scientific">Actinomadura rudentiformis</name>
    <dbReference type="NCBI Taxonomy" id="359158"/>
    <lineage>
        <taxon>Bacteria</taxon>
        <taxon>Bacillati</taxon>
        <taxon>Actinomycetota</taxon>
        <taxon>Actinomycetes</taxon>
        <taxon>Streptosporangiales</taxon>
        <taxon>Thermomonosporaceae</taxon>
        <taxon>Actinomadura</taxon>
    </lineage>
</organism>
<reference evidence="2 3" key="1">
    <citation type="submission" date="2019-09" db="EMBL/GenBank/DDBJ databases">
        <title>Actinomadura physcomitrii sp. nov., a novel actinomycete isolated from moss [Physcomitrium sphaericum (Ludw) Fuernr].</title>
        <authorList>
            <person name="Zhuang X."/>
            <person name="Liu C."/>
        </authorList>
    </citation>
    <scope>NUCLEOTIDE SEQUENCE [LARGE SCALE GENOMIC DNA]</scope>
    <source>
        <strain evidence="2 3">HMC1</strain>
    </source>
</reference>
<feature type="region of interest" description="Disordered" evidence="1">
    <location>
        <begin position="1"/>
        <end position="125"/>
    </location>
</feature>
<evidence type="ECO:0000313" key="3">
    <source>
        <dbReference type="Proteomes" id="UP000468735"/>
    </source>
</evidence>
<comment type="caution">
    <text evidence="2">The sequence shown here is derived from an EMBL/GenBank/DDBJ whole genome shotgun (WGS) entry which is preliminary data.</text>
</comment>
<dbReference type="Proteomes" id="UP000468735">
    <property type="component" value="Unassembled WGS sequence"/>
</dbReference>
<dbReference type="RefSeq" id="WP_151557625.1">
    <property type="nucleotide sequence ID" value="NZ_WBMT01000001.1"/>
</dbReference>
<feature type="compositionally biased region" description="Low complexity" evidence="1">
    <location>
        <begin position="31"/>
        <end position="44"/>
    </location>
</feature>
<dbReference type="AlphaFoldDB" id="A0A6H9ZAA5"/>
<dbReference type="EMBL" id="WBMT01000001">
    <property type="protein sequence ID" value="KAB2352625.1"/>
    <property type="molecule type" value="Genomic_DNA"/>
</dbReference>
<evidence type="ECO:0000256" key="1">
    <source>
        <dbReference type="SAM" id="MobiDB-lite"/>
    </source>
</evidence>
<accession>A0A6H9ZAA5</accession>
<dbReference type="OrthoDB" id="123178at2"/>
<protein>
    <submittedName>
        <fullName evidence="2">Uncharacterized protein</fullName>
    </submittedName>
</protein>
<keyword evidence="3" id="KW-1185">Reference proteome</keyword>
<evidence type="ECO:0000313" key="2">
    <source>
        <dbReference type="EMBL" id="KAB2352625.1"/>
    </source>
</evidence>
<gene>
    <name evidence="2" type="ORF">F8566_02960</name>
</gene>
<feature type="compositionally biased region" description="Pro residues" evidence="1">
    <location>
        <begin position="69"/>
        <end position="83"/>
    </location>
</feature>
<feature type="compositionally biased region" description="Low complexity" evidence="1">
    <location>
        <begin position="84"/>
        <end position="102"/>
    </location>
</feature>
<name>A0A6H9ZAA5_9ACTN</name>
<sequence length="212" mass="22487">MKNRPSDRPGAQPGKAPGPAGRDLTDDERAQAAGTGDAAVTGDTRVAGPAPKSDVATAFPNPRDTAEPAPKPEPGPAAAPVAPPGTGAKPEAGAEPEAATKPGPVPVPEAGKPGETASEERIERLMDAKDADRFHARWRDLQSAFVDDPTDAVRKADELTTEVVEAIKTSVAERKRSLDERWRTEKDAPADTERHRLALRAYRDLLERLLSA</sequence>
<feature type="compositionally biased region" description="Low complexity" evidence="1">
    <location>
        <begin position="9"/>
        <end position="21"/>
    </location>
</feature>